<keyword evidence="5" id="KW-1185">Reference proteome</keyword>
<evidence type="ECO:0000313" key="4">
    <source>
        <dbReference type="EMBL" id="SIN37982.1"/>
    </source>
</evidence>
<organism evidence="4 5">
    <name type="scientific">Micromonospora cremea</name>
    <dbReference type="NCBI Taxonomy" id="709881"/>
    <lineage>
        <taxon>Bacteria</taxon>
        <taxon>Bacillati</taxon>
        <taxon>Actinomycetota</taxon>
        <taxon>Actinomycetes</taxon>
        <taxon>Micromonosporales</taxon>
        <taxon>Micromonosporaceae</taxon>
        <taxon>Micromonospora</taxon>
    </lineage>
</organism>
<dbReference type="EMBL" id="FSQT01000002">
    <property type="protein sequence ID" value="SIN37982.1"/>
    <property type="molecule type" value="Genomic_DNA"/>
</dbReference>
<dbReference type="InterPro" id="IPR035930">
    <property type="entry name" value="FomD-like_sf"/>
</dbReference>
<keyword evidence="1" id="KW-0378">Hydrolase</keyword>
<dbReference type="InterPro" id="IPR007295">
    <property type="entry name" value="DUF402"/>
</dbReference>
<dbReference type="Proteomes" id="UP000185124">
    <property type="component" value="Unassembled WGS sequence"/>
</dbReference>
<evidence type="ECO:0000313" key="5">
    <source>
        <dbReference type="Proteomes" id="UP000185124"/>
    </source>
</evidence>
<gene>
    <name evidence="4" type="ORF">SAMN04489832_6222</name>
</gene>
<dbReference type="PANTHER" id="PTHR39159">
    <property type="match status" value="1"/>
</dbReference>
<name>A0A1N6AVH8_9ACTN</name>
<dbReference type="Gene3D" id="2.40.380.10">
    <property type="entry name" value="FomD-like"/>
    <property type="match status" value="1"/>
</dbReference>
<dbReference type="STRING" id="709881.SAMN04489832_6222"/>
<dbReference type="AlphaFoldDB" id="A0A1N6AVH8"/>
<dbReference type="InterPro" id="IPR050212">
    <property type="entry name" value="Ntdp-like"/>
</dbReference>
<evidence type="ECO:0000256" key="2">
    <source>
        <dbReference type="SAM" id="MobiDB-lite"/>
    </source>
</evidence>
<feature type="compositionally biased region" description="Basic and acidic residues" evidence="2">
    <location>
        <begin position="296"/>
        <end position="307"/>
    </location>
</feature>
<accession>A0A1N6AVH8</accession>
<dbReference type="Pfam" id="PF04167">
    <property type="entry name" value="DUF402"/>
    <property type="match status" value="1"/>
</dbReference>
<feature type="region of interest" description="Disordered" evidence="2">
    <location>
        <begin position="249"/>
        <end position="307"/>
    </location>
</feature>
<dbReference type="GO" id="GO:0016787">
    <property type="term" value="F:hydrolase activity"/>
    <property type="evidence" value="ECO:0007669"/>
    <property type="project" value="UniProtKB-KW"/>
</dbReference>
<reference evidence="5" key="1">
    <citation type="submission" date="2016-12" db="EMBL/GenBank/DDBJ databases">
        <authorList>
            <person name="Varghese N."/>
            <person name="Submissions S."/>
        </authorList>
    </citation>
    <scope>NUCLEOTIDE SEQUENCE [LARGE SCALE GENOMIC DNA]</scope>
    <source>
        <strain evidence="5">DSM 45599</strain>
    </source>
</reference>
<dbReference type="SUPFAM" id="SSF159234">
    <property type="entry name" value="FomD-like"/>
    <property type="match status" value="1"/>
</dbReference>
<dbReference type="PANTHER" id="PTHR39159:SF1">
    <property type="entry name" value="UPF0374 PROTEIN YGAC"/>
    <property type="match status" value="1"/>
</dbReference>
<evidence type="ECO:0000256" key="1">
    <source>
        <dbReference type="ARBA" id="ARBA00022801"/>
    </source>
</evidence>
<feature type="domain" description="DUF402" evidence="3">
    <location>
        <begin position="54"/>
        <end position="184"/>
    </location>
</feature>
<proteinExistence type="predicted"/>
<evidence type="ECO:0000259" key="3">
    <source>
        <dbReference type="Pfam" id="PF04167"/>
    </source>
</evidence>
<protein>
    <recommendedName>
        <fullName evidence="3">DUF402 domain-containing protein</fullName>
    </recommendedName>
</protein>
<sequence>MRFESGRLIMHRSVRRGRIGWVRPGRVVSDDERGLLVWIARDSPVAHEVTEAGLGMRAMPFAQWISSAYRLAHGRWNGPPLLKFLPTGAAHSVWWFRDAQGRFAHWYVNLEEPGVRWDDGPVAGVDVVDQDLDVVVHPDRSWQWKDEEEFVERLDFPDDYWVTDEKAVRAEGERVIALAEAGEFPFDGTWCDFTPPPTGTYRTNFRWAGTVRRCAERVFRVTGPSEPGAVSGSGARDRLRIWQNGSLVSGARPAPSNPGVSPVHRVVSGPTPLCRRRSPIHTARAGLVRSQQERNNCGRKDPAPADG</sequence>